<reference evidence="2 3" key="1">
    <citation type="submission" date="2016-01" db="EMBL/GenBank/DDBJ databases">
        <title>The new phylogeny of the genus Mycobacterium.</title>
        <authorList>
            <person name="Tarcisio F."/>
            <person name="Conor M."/>
            <person name="Antonella G."/>
            <person name="Elisabetta G."/>
            <person name="Giulia F.S."/>
            <person name="Sara T."/>
            <person name="Anna F."/>
            <person name="Clotilde B."/>
            <person name="Roberto B."/>
            <person name="Veronica D.S."/>
            <person name="Fabio R."/>
            <person name="Monica P."/>
            <person name="Olivier J."/>
            <person name="Enrico T."/>
            <person name="Nicola S."/>
        </authorList>
    </citation>
    <scope>NUCLEOTIDE SEQUENCE [LARGE SCALE GENOMIC DNA]</scope>
    <source>
        <strain evidence="2 3">DSM 44339</strain>
    </source>
</reference>
<keyword evidence="3" id="KW-1185">Reference proteome</keyword>
<reference evidence="1 4" key="2">
    <citation type="journal article" date="2019" name="Emerg. Microbes Infect.">
        <title>Comprehensive subspecies identification of 175 nontuberculous mycobacteria species based on 7547 genomic profiles.</title>
        <authorList>
            <person name="Matsumoto Y."/>
            <person name="Kinjo T."/>
            <person name="Motooka D."/>
            <person name="Nabeya D."/>
            <person name="Jung N."/>
            <person name="Uechi K."/>
            <person name="Horii T."/>
            <person name="Iida T."/>
            <person name="Fujita J."/>
            <person name="Nakamura S."/>
        </authorList>
    </citation>
    <scope>NUCLEOTIDE SEQUENCE [LARGE SCALE GENOMIC DNA]</scope>
    <source>
        <strain evidence="1 4">JCM 12405</strain>
    </source>
</reference>
<proteinExistence type="predicted"/>
<evidence type="ECO:0000313" key="3">
    <source>
        <dbReference type="Proteomes" id="UP000193564"/>
    </source>
</evidence>
<protein>
    <recommendedName>
        <fullName evidence="5">Lipoprotein</fullName>
    </recommendedName>
</protein>
<dbReference type="EMBL" id="AP022605">
    <property type="protein sequence ID" value="BBZ07883.1"/>
    <property type="molecule type" value="Genomic_DNA"/>
</dbReference>
<dbReference type="RefSeq" id="WP_085192904.1">
    <property type="nucleotide sequence ID" value="NZ_AP022605.1"/>
</dbReference>
<gene>
    <name evidence="2" type="ORF">AWC01_18730</name>
    <name evidence="1" type="ORF">MDOR_20520</name>
</gene>
<evidence type="ECO:0000313" key="1">
    <source>
        <dbReference type="EMBL" id="BBZ07883.1"/>
    </source>
</evidence>
<name>A0A1X1SXC1_9MYCO</name>
<evidence type="ECO:0008006" key="5">
    <source>
        <dbReference type="Google" id="ProtNLM"/>
    </source>
</evidence>
<organism evidence="2 3">
    <name type="scientific">Mycolicibacterium doricum</name>
    <dbReference type="NCBI Taxonomy" id="126673"/>
    <lineage>
        <taxon>Bacteria</taxon>
        <taxon>Bacillati</taxon>
        <taxon>Actinomycetota</taxon>
        <taxon>Actinomycetes</taxon>
        <taxon>Mycobacteriales</taxon>
        <taxon>Mycobacteriaceae</taxon>
        <taxon>Mycolicibacterium</taxon>
    </lineage>
</organism>
<dbReference type="OrthoDB" id="4721670at2"/>
<dbReference type="AlphaFoldDB" id="A0A1X1SXC1"/>
<dbReference type="Proteomes" id="UP000467201">
    <property type="component" value="Chromosome"/>
</dbReference>
<evidence type="ECO:0000313" key="2">
    <source>
        <dbReference type="EMBL" id="ORV35664.1"/>
    </source>
</evidence>
<dbReference type="PROSITE" id="PS51257">
    <property type="entry name" value="PROKAR_LIPOPROTEIN"/>
    <property type="match status" value="1"/>
</dbReference>
<accession>A0A1X1SXC1</accession>
<reference evidence="1" key="3">
    <citation type="submission" date="2020-02" db="EMBL/GenBank/DDBJ databases">
        <authorList>
            <person name="Matsumoto Y."/>
            <person name="Motooka D."/>
            <person name="Nakamura S."/>
        </authorList>
    </citation>
    <scope>NUCLEOTIDE SEQUENCE</scope>
    <source>
        <strain evidence="1">JCM 12405</strain>
    </source>
</reference>
<sequence length="205" mass="20714">MRESTVIPAALAVVVLAGCTGPAVVTTDDGGTATSASLTGPSPPPLNNASLVNAFHFGAPVDGFTQYFFTTPSGRWECAVVPRVQAGCQAADGAALGIEGAPESVTDAAGEETAPNAIVVGRDGDPAFVALDKPLRPATATAAVLQFNQILAVAGFRCNVQEAFGVSCLSERSGRGFTFSADGYAPQYTDVPAGALVPPPTSTTR</sequence>
<dbReference type="Proteomes" id="UP000193564">
    <property type="component" value="Unassembled WGS sequence"/>
</dbReference>
<evidence type="ECO:0000313" key="4">
    <source>
        <dbReference type="Proteomes" id="UP000467201"/>
    </source>
</evidence>
<dbReference type="EMBL" id="LQOS01000072">
    <property type="protein sequence ID" value="ORV35664.1"/>
    <property type="molecule type" value="Genomic_DNA"/>
</dbReference>
<dbReference type="KEGG" id="mdr:MDOR_20520"/>